<organism evidence="1">
    <name type="scientific">marine sediment metagenome</name>
    <dbReference type="NCBI Taxonomy" id="412755"/>
    <lineage>
        <taxon>unclassified sequences</taxon>
        <taxon>metagenomes</taxon>
        <taxon>ecological metagenomes</taxon>
    </lineage>
</organism>
<proteinExistence type="predicted"/>
<evidence type="ECO:0000313" key="1">
    <source>
        <dbReference type="EMBL" id="KKM85901.1"/>
    </source>
</evidence>
<protein>
    <submittedName>
        <fullName evidence="1">Uncharacterized protein</fullName>
    </submittedName>
</protein>
<gene>
    <name evidence="1" type="ORF">LCGC14_1284420</name>
</gene>
<dbReference type="EMBL" id="LAZR01007338">
    <property type="protein sequence ID" value="KKM85901.1"/>
    <property type="molecule type" value="Genomic_DNA"/>
</dbReference>
<comment type="caution">
    <text evidence="1">The sequence shown here is derived from an EMBL/GenBank/DDBJ whole genome shotgun (WGS) entry which is preliminary data.</text>
</comment>
<sequence length="127" mass="14112">MKTKQIRTVREQYLKGKVAELEAALKGMTEEKRQAVRLLEATRGALKVFGISRGVRGKAEPVDNMTVAIMMEIIAALTYEDLSEDKGVADADAALGLVTRLYKWRLNEPDLLAEAGRLVLREGETHD</sequence>
<dbReference type="AlphaFoldDB" id="A0A0F9LFB4"/>
<name>A0A0F9LFB4_9ZZZZ</name>
<accession>A0A0F9LFB4</accession>
<reference evidence="1" key="1">
    <citation type="journal article" date="2015" name="Nature">
        <title>Complex archaea that bridge the gap between prokaryotes and eukaryotes.</title>
        <authorList>
            <person name="Spang A."/>
            <person name="Saw J.H."/>
            <person name="Jorgensen S.L."/>
            <person name="Zaremba-Niedzwiedzka K."/>
            <person name="Martijn J."/>
            <person name="Lind A.E."/>
            <person name="van Eijk R."/>
            <person name="Schleper C."/>
            <person name="Guy L."/>
            <person name="Ettema T.J."/>
        </authorList>
    </citation>
    <scope>NUCLEOTIDE SEQUENCE</scope>
</reference>